<comment type="caution">
    <text evidence="3">The sequence shown here is derived from an EMBL/GenBank/DDBJ whole genome shotgun (WGS) entry which is preliminary data.</text>
</comment>
<dbReference type="Gene3D" id="3.40.309.10">
    <property type="entry name" value="Aldehyde Dehydrogenase, Chain A, domain 2"/>
    <property type="match status" value="1"/>
</dbReference>
<evidence type="ECO:0000313" key="3">
    <source>
        <dbReference type="EMBL" id="GLB69117.1"/>
    </source>
</evidence>
<name>A0ABQ5MYP8_9MICC</name>
<dbReference type="Pfam" id="PF00171">
    <property type="entry name" value="Aldedh"/>
    <property type="match status" value="1"/>
</dbReference>
<dbReference type="InterPro" id="IPR015590">
    <property type="entry name" value="Aldehyde_DH_dom"/>
</dbReference>
<dbReference type="SUPFAM" id="SSF53720">
    <property type="entry name" value="ALDH-like"/>
    <property type="match status" value="1"/>
</dbReference>
<keyword evidence="1" id="KW-0560">Oxidoreductase</keyword>
<accession>A0ABQ5MYP8</accession>
<evidence type="ECO:0000313" key="4">
    <source>
        <dbReference type="Proteomes" id="UP001209654"/>
    </source>
</evidence>
<gene>
    <name evidence="3" type="ORF">AHIS1636_35600</name>
</gene>
<dbReference type="PANTHER" id="PTHR11699">
    <property type="entry name" value="ALDEHYDE DEHYDROGENASE-RELATED"/>
    <property type="match status" value="1"/>
</dbReference>
<keyword evidence="4" id="KW-1185">Reference proteome</keyword>
<proteinExistence type="predicted"/>
<dbReference type="Gene3D" id="3.40.605.10">
    <property type="entry name" value="Aldehyde Dehydrogenase, Chain A, domain 1"/>
    <property type="match status" value="1"/>
</dbReference>
<sequence>MQMLIDGEWVDAENGNTIEVVNPASGTVIDTVPEASDADVYRAVAAAARAQRGWGQTSALARAAVMHEFAAKVRANQRELAELLTLEGGSSLAENMDEIRWVAEATEYYAEMGRNAGGRIVPSQEPTLTNLVLKRPVGVVAAIAPWNYPALLLSWKLAPALAAGNAVVIKPPAEAPLTVLRLVEMLGTPPGVVQVLTGGVEPGIRLVEHPKTDMVAFTGSVAAGQAIIRSTADQVKRLSLELSGHDAMIICDDVDVDDAVEAALWAGFTNAGQVCTSSERIYVMRNIFDEFSRKLAQRAEELIVGDPMDPNTDIGALGNASQLEKARKYVETARGLGATVLAGGTEPEGPGLFYRPTVLTGLTHDQLIELGEIFGPVMPLVPVESFDDALQLANDSDMGLGANVLTTNMERAWRAAKELRFGQVWINNPLVDNDAGPFGGFRRSGLGRELGEEGLETFQETSHVSFDYQLERKYWWYPYSSYSEVMGLKDGRTSGFLGGHAGTTAQAAGS</sequence>
<dbReference type="InterPro" id="IPR016163">
    <property type="entry name" value="Ald_DH_C"/>
</dbReference>
<evidence type="ECO:0000256" key="1">
    <source>
        <dbReference type="ARBA" id="ARBA00023002"/>
    </source>
</evidence>
<protein>
    <submittedName>
        <fullName evidence="3">Aldehyde dehydrogenase</fullName>
    </submittedName>
</protein>
<feature type="domain" description="Aldehyde dehydrogenase" evidence="2">
    <location>
        <begin position="9"/>
        <end position="464"/>
    </location>
</feature>
<dbReference type="EMBL" id="BRVS01000027">
    <property type="protein sequence ID" value="GLB69117.1"/>
    <property type="molecule type" value="Genomic_DNA"/>
</dbReference>
<reference evidence="3 4" key="1">
    <citation type="journal article" date="2023" name="Int. J. Syst. Evol. Microbiol.">
        <title>Arthrobacter mangrovi sp. nov., an actinobacterium isolated from the rhizosphere of a mangrove.</title>
        <authorList>
            <person name="Hamada M."/>
            <person name="Saitou S."/>
            <person name="Enomoto N."/>
            <person name="Nanri K."/>
            <person name="Hidaka K."/>
            <person name="Miura T."/>
            <person name="Tamura T."/>
        </authorList>
    </citation>
    <scope>NUCLEOTIDE SEQUENCE [LARGE SCALE GENOMIC DNA]</scope>
    <source>
        <strain evidence="3 4">NBRC 112813</strain>
    </source>
</reference>
<organism evidence="3 4">
    <name type="scientific">Arthrobacter mangrovi</name>
    <dbReference type="NCBI Taxonomy" id="2966350"/>
    <lineage>
        <taxon>Bacteria</taxon>
        <taxon>Bacillati</taxon>
        <taxon>Actinomycetota</taxon>
        <taxon>Actinomycetes</taxon>
        <taxon>Micrococcales</taxon>
        <taxon>Micrococcaceae</taxon>
        <taxon>Arthrobacter</taxon>
    </lineage>
</organism>
<dbReference type="RefSeq" id="WP_264797204.1">
    <property type="nucleotide sequence ID" value="NZ_BRVS01000027.1"/>
</dbReference>
<dbReference type="Proteomes" id="UP001209654">
    <property type="component" value="Unassembled WGS sequence"/>
</dbReference>
<dbReference type="InterPro" id="IPR016161">
    <property type="entry name" value="Ald_DH/histidinol_DH"/>
</dbReference>
<dbReference type="InterPro" id="IPR016162">
    <property type="entry name" value="Ald_DH_N"/>
</dbReference>
<evidence type="ECO:0000259" key="2">
    <source>
        <dbReference type="Pfam" id="PF00171"/>
    </source>
</evidence>